<dbReference type="Gene3D" id="1.10.555.10">
    <property type="entry name" value="Rho GTPase activation protein"/>
    <property type="match status" value="1"/>
</dbReference>
<dbReference type="InterPro" id="IPR059029">
    <property type="entry name" value="FAM13A_dom"/>
</dbReference>
<evidence type="ECO:0000256" key="1">
    <source>
        <dbReference type="ARBA" id="ARBA00007549"/>
    </source>
</evidence>
<protein>
    <submittedName>
        <fullName evidence="6">Protein FAM13B isoform X7</fullName>
    </submittedName>
</protein>
<dbReference type="PROSITE" id="PS50238">
    <property type="entry name" value="RHOGAP"/>
    <property type="match status" value="1"/>
</dbReference>
<evidence type="ECO:0000313" key="5">
    <source>
        <dbReference type="Proteomes" id="UP001652580"/>
    </source>
</evidence>
<dbReference type="SUPFAM" id="SSF48350">
    <property type="entry name" value="GTPase activation domain, GAP"/>
    <property type="match status" value="1"/>
</dbReference>
<dbReference type="InterPro" id="IPR000198">
    <property type="entry name" value="RhoGAP_dom"/>
</dbReference>
<sequence>MRKSSSPSLNNCNSVLAHKIFGIPLDELQQGGHPDNEVPFIVRHVVDYIEEHGGLEQQGLFQVNGNAETVEWLRQRYDSGEEVDLVKEADVPSAISLLRFFLQELPEPVIPGSLHIHLMQLSQDYNNEDEFGRKLRFLLQQLPPVNYSLLKFLCRFLANVASHHEEIWSANSLAAVFGPDVFHIYTDVEDLKEQEIVSRIMAGLLENYYDFFENEEEDFSSNDLSSITEQKAGSSVLHKLESGEQAFHEALEKGITAVKERRDVNELSEEEEEDEKLEHIEELPEEGAEKSDDMPEVVQLRMTENILEPNSVTASTSAHISPIGILPASADILERTIRAAVEQHLFDLQSSIDHDLKNLQQQSLVCNNEAGSVNCDGEGSNNQVDIADGIINASECNRDCSEPVASTNLDNEVMQQDFVFEDEENNQTVGILLEPCSDSGDGEDGCLERKEYLSFDSDKLSHVILDSSSKICDLNANTESEVPGGQSVGVQGEAACVQIPHLDLKNVSDGDKWEASCPITFPLIDFKTMHLQRDGEEPFPAFKSWQEDSESGEAQLSPQAGRMNHHPLEEDCRPVLSHRSLDFGQSQRFLLDPETLDSSSKALSFARIRRSSFSSKDEKREDRTPYQLVKKLQKKIRQFEEQFERERNSKPSYSDIAANPKVLKWMTELTKLRKQIKDAKHKTSDGEFVPQTRPRSNTLPKSFGSSLDHEDEENEDESRVIQKEKKPSKEATLELILKRLKEKRVERCLPEDIKKMTKDHLVEEKTSLQKSLLYYESQHGRPGSPSTKRRGQMLQPIIEGETAHFFEEIKEEEEDGVSLSSELTDILKTAVQAQSSLENSESDMEENQEKLALDLRLSSTRAASMPELLEQLWKARAEKKKLRKTLREFEEAFYQQNGRNVQKEDRVPVLEEYREYKKIKAKLRLLEVLISKQDSSKSI</sequence>
<gene>
    <name evidence="6" type="primary">FAM13B</name>
</gene>
<feature type="compositionally biased region" description="Polar residues" evidence="3">
    <location>
        <begin position="693"/>
        <end position="705"/>
    </location>
</feature>
<feature type="compositionally biased region" description="Basic and acidic residues" evidence="3">
    <location>
        <begin position="717"/>
        <end position="726"/>
    </location>
</feature>
<dbReference type="GO" id="GO:0005096">
    <property type="term" value="F:GTPase activator activity"/>
    <property type="evidence" value="ECO:0007669"/>
    <property type="project" value="UniProtKB-KW"/>
</dbReference>
<feature type="region of interest" description="Disordered" evidence="3">
    <location>
        <begin position="677"/>
        <end position="726"/>
    </location>
</feature>
<evidence type="ECO:0000256" key="3">
    <source>
        <dbReference type="SAM" id="MobiDB-lite"/>
    </source>
</evidence>
<dbReference type="PANTHER" id="PTHR15904:SF16">
    <property type="entry name" value="PROTEIN FAM13B"/>
    <property type="match status" value="1"/>
</dbReference>
<dbReference type="GO" id="GO:0007165">
    <property type="term" value="P:signal transduction"/>
    <property type="evidence" value="ECO:0007669"/>
    <property type="project" value="InterPro"/>
</dbReference>
<dbReference type="RefSeq" id="XP_028019776.2">
    <property type="nucleotide sequence ID" value="XM_028163975.2"/>
</dbReference>
<keyword evidence="2" id="KW-0175">Coiled coil</keyword>
<dbReference type="Pfam" id="PF26116">
    <property type="entry name" value="FAM13A"/>
    <property type="match status" value="1"/>
</dbReference>
<dbReference type="Pfam" id="PF00620">
    <property type="entry name" value="RhoGAP"/>
    <property type="match status" value="1"/>
</dbReference>
<evidence type="ECO:0000313" key="6">
    <source>
        <dbReference type="RefSeq" id="XP_028019776.2"/>
    </source>
</evidence>
<feature type="domain" description="Rho-GAP" evidence="4">
    <location>
        <begin position="23"/>
        <end position="212"/>
    </location>
</feature>
<feature type="coiled-coil region" evidence="2">
    <location>
        <begin position="830"/>
        <end position="892"/>
    </location>
</feature>
<reference evidence="5" key="1">
    <citation type="submission" date="2025-05" db="UniProtKB">
        <authorList>
            <consortium name="RefSeq"/>
        </authorList>
    </citation>
    <scope>NUCLEOTIDE SEQUENCE [LARGE SCALE GENOMIC DNA]</scope>
</reference>
<feature type="region of interest" description="Disordered" evidence="3">
    <location>
        <begin position="542"/>
        <end position="567"/>
    </location>
</feature>
<comment type="similarity">
    <text evidence="1">Belongs to the FAM13 family.</text>
</comment>
<organism evidence="5 6">
    <name type="scientific">Balaenoptera acutorostrata</name>
    <name type="common">Common minke whale</name>
    <name type="synonym">Balaena rostrata</name>
    <dbReference type="NCBI Taxonomy" id="9767"/>
    <lineage>
        <taxon>Eukaryota</taxon>
        <taxon>Metazoa</taxon>
        <taxon>Chordata</taxon>
        <taxon>Craniata</taxon>
        <taxon>Vertebrata</taxon>
        <taxon>Euteleostomi</taxon>
        <taxon>Mammalia</taxon>
        <taxon>Eutheria</taxon>
        <taxon>Laurasiatheria</taxon>
        <taxon>Artiodactyla</taxon>
        <taxon>Whippomorpha</taxon>
        <taxon>Cetacea</taxon>
        <taxon>Mysticeti</taxon>
        <taxon>Balaenopteridae</taxon>
        <taxon>Balaenoptera</taxon>
    </lineage>
</organism>
<dbReference type="SMART" id="SM00324">
    <property type="entry name" value="RhoGAP"/>
    <property type="match status" value="1"/>
</dbReference>
<evidence type="ECO:0000256" key="2">
    <source>
        <dbReference type="SAM" id="Coils"/>
    </source>
</evidence>
<dbReference type="InterPro" id="IPR039102">
    <property type="entry name" value="FAM13"/>
</dbReference>
<dbReference type="InterPro" id="IPR008936">
    <property type="entry name" value="Rho_GTPase_activation_prot"/>
</dbReference>
<accession>A0A452CA23</accession>
<name>A0A452CA23_BALAC</name>
<dbReference type="AlphaFoldDB" id="A0A452CA23"/>
<dbReference type="Proteomes" id="UP001652580">
    <property type="component" value="Chromosome 2"/>
</dbReference>
<dbReference type="PANTHER" id="PTHR15904">
    <property type="entry name" value="FAM13"/>
    <property type="match status" value="1"/>
</dbReference>
<proteinExistence type="inferred from homology"/>
<dbReference type="GeneID" id="103008800"/>
<keyword evidence="5" id="KW-1185">Reference proteome</keyword>
<reference evidence="6" key="2">
    <citation type="submission" date="2025-08" db="UniProtKB">
        <authorList>
            <consortium name="RefSeq"/>
        </authorList>
    </citation>
    <scope>IDENTIFICATION</scope>
</reference>
<evidence type="ECO:0000259" key="4">
    <source>
        <dbReference type="PROSITE" id="PS50238"/>
    </source>
</evidence>
<dbReference type="CDD" id="cd04393">
    <property type="entry name" value="RhoGAP_FAM13A1a"/>
    <property type="match status" value="1"/>
</dbReference>